<dbReference type="GO" id="GO:0016746">
    <property type="term" value="F:acyltransferase activity"/>
    <property type="evidence" value="ECO:0007669"/>
    <property type="project" value="UniProtKB-KW"/>
</dbReference>
<dbReference type="CDD" id="cd07577">
    <property type="entry name" value="Ph0642_like"/>
    <property type="match status" value="1"/>
</dbReference>
<gene>
    <name evidence="3" type="ordered locus">Ctha_1409</name>
</gene>
<dbReference type="InterPro" id="IPR036526">
    <property type="entry name" value="C-N_Hydrolase_sf"/>
</dbReference>
<keyword evidence="1" id="KW-0378">Hydrolase</keyword>
<dbReference type="RefSeq" id="WP_012499956.1">
    <property type="nucleotide sequence ID" value="NC_011026.1"/>
</dbReference>
<dbReference type="InterPro" id="IPR050345">
    <property type="entry name" value="Aliph_Amidase/BUP"/>
</dbReference>
<evidence type="ECO:0000313" key="4">
    <source>
        <dbReference type="Proteomes" id="UP000001208"/>
    </source>
</evidence>
<dbReference type="PANTHER" id="PTHR43674">
    <property type="entry name" value="NITRILASE C965.09-RELATED"/>
    <property type="match status" value="1"/>
</dbReference>
<keyword evidence="3" id="KW-0449">Lipoprotein</keyword>
<accession>B3QRR9</accession>
<evidence type="ECO:0000259" key="2">
    <source>
        <dbReference type="PROSITE" id="PS50263"/>
    </source>
</evidence>
<name>B3QRR9_CHLT3</name>
<keyword evidence="3" id="KW-0012">Acyltransferase</keyword>
<dbReference type="KEGG" id="cts:Ctha_1409"/>
<sequence>MPNALTLALIQFAPDFSDKKKNLSRIANLTKNIAADILVLPELCTTGYAFASKSQTAPLAESLDGETVRFFQALAKEKNALLVAGLIEKSGDEIYNAALICRPETERVAIYRKTHLFYKEPLAFDWGNSGFFTVKDEARDISIGVMICYDWRFPEVTRKLALAGADLVVCPSNLVTDVWRKVMPARAIENKVYVAIANRIGAERLGEETLQFSGESAIFHYNGATLAEAGKSTEQVIFAKIEPRKTRQKSINSENNIFSDRRDEFY</sequence>
<dbReference type="GO" id="GO:0016811">
    <property type="term" value="F:hydrolase activity, acting on carbon-nitrogen (but not peptide) bonds, in linear amides"/>
    <property type="evidence" value="ECO:0007669"/>
    <property type="project" value="TreeGrafter"/>
</dbReference>
<organism evidence="3 4">
    <name type="scientific">Chloroherpeton thalassium (strain ATCC 35110 / GB-78)</name>
    <dbReference type="NCBI Taxonomy" id="517418"/>
    <lineage>
        <taxon>Bacteria</taxon>
        <taxon>Pseudomonadati</taxon>
        <taxon>Chlorobiota</taxon>
        <taxon>Chlorobiia</taxon>
        <taxon>Chlorobiales</taxon>
        <taxon>Chloroherpetonaceae</taxon>
        <taxon>Chloroherpeton</taxon>
    </lineage>
</organism>
<keyword evidence="4" id="KW-1185">Reference proteome</keyword>
<evidence type="ECO:0000256" key="1">
    <source>
        <dbReference type="ARBA" id="ARBA00022801"/>
    </source>
</evidence>
<dbReference type="AlphaFoldDB" id="B3QRR9"/>
<dbReference type="PANTHER" id="PTHR43674:SF2">
    <property type="entry name" value="BETA-UREIDOPROPIONASE"/>
    <property type="match status" value="1"/>
</dbReference>
<dbReference type="eggNOG" id="COG0388">
    <property type="taxonomic scope" value="Bacteria"/>
</dbReference>
<dbReference type="Pfam" id="PF00795">
    <property type="entry name" value="CN_hydrolase"/>
    <property type="match status" value="1"/>
</dbReference>
<dbReference type="HOGENOM" id="CLU_030130_3_1_10"/>
<feature type="domain" description="CN hydrolase" evidence="2">
    <location>
        <begin position="5"/>
        <end position="243"/>
    </location>
</feature>
<keyword evidence="3" id="KW-0808">Transferase</keyword>
<evidence type="ECO:0000313" key="3">
    <source>
        <dbReference type="EMBL" id="ACF13872.1"/>
    </source>
</evidence>
<dbReference type="EMBL" id="CP001100">
    <property type="protein sequence ID" value="ACF13872.1"/>
    <property type="molecule type" value="Genomic_DNA"/>
</dbReference>
<dbReference type="Gene3D" id="3.60.110.10">
    <property type="entry name" value="Carbon-nitrogen hydrolase"/>
    <property type="match status" value="1"/>
</dbReference>
<protein>
    <submittedName>
        <fullName evidence="3">Nitrilase/cyanide hydratase and apolipoprotein N-acyltransferase</fullName>
    </submittedName>
</protein>
<reference evidence="3 4" key="1">
    <citation type="submission" date="2008-06" db="EMBL/GenBank/DDBJ databases">
        <title>Complete sequence of Chloroherpeton thalassium ATCC 35110.</title>
        <authorList>
            <consortium name="US DOE Joint Genome Institute"/>
            <person name="Lucas S."/>
            <person name="Copeland A."/>
            <person name="Lapidus A."/>
            <person name="Glavina del Rio T."/>
            <person name="Dalin E."/>
            <person name="Tice H."/>
            <person name="Bruce D."/>
            <person name="Goodwin L."/>
            <person name="Pitluck S."/>
            <person name="Schmutz J."/>
            <person name="Larimer F."/>
            <person name="Land M."/>
            <person name="Hauser L."/>
            <person name="Kyrpides N."/>
            <person name="Mikhailova N."/>
            <person name="Liu Z."/>
            <person name="Li T."/>
            <person name="Zhao F."/>
            <person name="Overmann J."/>
            <person name="Bryant D.A."/>
            <person name="Richardson P."/>
        </authorList>
    </citation>
    <scope>NUCLEOTIDE SEQUENCE [LARGE SCALE GENOMIC DNA]</scope>
    <source>
        <strain evidence="4">ATCC 35110 / GB-78</strain>
    </source>
</reference>
<dbReference type="Proteomes" id="UP000001208">
    <property type="component" value="Chromosome"/>
</dbReference>
<proteinExistence type="predicted"/>
<dbReference type="InterPro" id="IPR003010">
    <property type="entry name" value="C-N_Hydrolase"/>
</dbReference>
<dbReference type="STRING" id="517418.Ctha_1409"/>
<dbReference type="PROSITE" id="PS50263">
    <property type="entry name" value="CN_HYDROLASE"/>
    <property type="match status" value="1"/>
</dbReference>
<dbReference type="OrthoDB" id="9811121at2"/>
<dbReference type="SUPFAM" id="SSF56317">
    <property type="entry name" value="Carbon-nitrogen hydrolase"/>
    <property type="match status" value="1"/>
</dbReference>